<evidence type="ECO:0000313" key="3">
    <source>
        <dbReference type="Proteomes" id="UP000776983"/>
    </source>
</evidence>
<dbReference type="Proteomes" id="UP000776983">
    <property type="component" value="Unassembled WGS sequence"/>
</dbReference>
<dbReference type="InterPro" id="IPR029058">
    <property type="entry name" value="AB_hydrolase_fold"/>
</dbReference>
<proteinExistence type="predicted"/>
<dbReference type="Gene3D" id="3.40.50.1820">
    <property type="entry name" value="alpha/beta hydrolase"/>
    <property type="match status" value="1"/>
</dbReference>
<evidence type="ECO:0000313" key="2">
    <source>
        <dbReference type="EMBL" id="MCB5362711.1"/>
    </source>
</evidence>
<sequence>MESISQQLSSGLTLDGRQMVAVMADGVKIPVRVFGPEDAKIRVVCSHGNGMAVDGYADFWSRLTDVFQVAVFDLRGHGRSDAGPYEHHNWEWFRRDMGDVLRAINRVLGRRTTVGAFHSLSSIVSVAYLRERGADLDALVLYDPPFMPPEGNPYRHAHMAEMYGLAARVVTRRSRFNDPSELAAQFAKQSHLSRWLPQAYQDMAQAVMRPDTDGQGWRLSCAPDREGHVFAANDDSALFEHVGRISIPLQLVACDPAVEGVQVSGEACRWMAENYGLRYVSVPDTTHFLQVEKPDVCAQVLRDFVSDCV</sequence>
<name>A0ABS8C9K0_9BURK</name>
<keyword evidence="3" id="KW-1185">Reference proteome</keyword>
<accession>A0ABS8C9K0</accession>
<evidence type="ECO:0000259" key="1">
    <source>
        <dbReference type="Pfam" id="PF12697"/>
    </source>
</evidence>
<dbReference type="RefSeq" id="WP_226952934.1">
    <property type="nucleotide sequence ID" value="NZ_JACDXW010000001.1"/>
</dbReference>
<protein>
    <submittedName>
        <fullName evidence="2">Alpha/beta hydrolase</fullName>
    </submittedName>
</protein>
<dbReference type="InterPro" id="IPR050266">
    <property type="entry name" value="AB_hydrolase_sf"/>
</dbReference>
<feature type="domain" description="AB hydrolase-1" evidence="1">
    <location>
        <begin position="43"/>
        <end position="299"/>
    </location>
</feature>
<dbReference type="EMBL" id="JACDXW010000001">
    <property type="protein sequence ID" value="MCB5362711.1"/>
    <property type="molecule type" value="Genomic_DNA"/>
</dbReference>
<organism evidence="2 3">
    <name type="scientific">Mesopusillimonas faecipullorum</name>
    <dbReference type="NCBI Taxonomy" id="2755040"/>
    <lineage>
        <taxon>Bacteria</taxon>
        <taxon>Pseudomonadati</taxon>
        <taxon>Pseudomonadota</taxon>
        <taxon>Betaproteobacteria</taxon>
        <taxon>Burkholderiales</taxon>
        <taxon>Alcaligenaceae</taxon>
        <taxon>Mesopusillimonas</taxon>
    </lineage>
</organism>
<comment type="caution">
    <text evidence="2">The sequence shown here is derived from an EMBL/GenBank/DDBJ whole genome shotgun (WGS) entry which is preliminary data.</text>
</comment>
<dbReference type="InterPro" id="IPR000073">
    <property type="entry name" value="AB_hydrolase_1"/>
</dbReference>
<reference evidence="2 3" key="1">
    <citation type="submission" date="2020-07" db="EMBL/GenBank/DDBJ databases">
        <title>Pusillimonas sp. nov., isolated from poultry manure in Taiwan.</title>
        <authorList>
            <person name="Lin S.-Y."/>
            <person name="Tang Y.-S."/>
            <person name="Young C.-C."/>
        </authorList>
    </citation>
    <scope>NUCLEOTIDE SEQUENCE [LARGE SCALE GENOMIC DNA]</scope>
    <source>
        <strain evidence="2 3">CC-YST705</strain>
    </source>
</reference>
<keyword evidence="2" id="KW-0378">Hydrolase</keyword>
<gene>
    <name evidence="2" type="ORF">H0484_02940</name>
</gene>
<dbReference type="Pfam" id="PF12697">
    <property type="entry name" value="Abhydrolase_6"/>
    <property type="match status" value="1"/>
</dbReference>
<dbReference type="SUPFAM" id="SSF53474">
    <property type="entry name" value="alpha/beta-Hydrolases"/>
    <property type="match status" value="1"/>
</dbReference>
<dbReference type="GO" id="GO:0016787">
    <property type="term" value="F:hydrolase activity"/>
    <property type="evidence" value="ECO:0007669"/>
    <property type="project" value="UniProtKB-KW"/>
</dbReference>
<dbReference type="PANTHER" id="PTHR43798:SF33">
    <property type="entry name" value="HYDROLASE, PUTATIVE (AFU_ORTHOLOGUE AFUA_2G14860)-RELATED"/>
    <property type="match status" value="1"/>
</dbReference>
<dbReference type="PANTHER" id="PTHR43798">
    <property type="entry name" value="MONOACYLGLYCEROL LIPASE"/>
    <property type="match status" value="1"/>
</dbReference>